<comment type="caution">
    <text evidence="1">The sequence shown here is derived from an EMBL/GenBank/DDBJ whole genome shotgun (WGS) entry which is preliminary data.</text>
</comment>
<dbReference type="SFLD" id="SFLDG01129">
    <property type="entry name" value="C1.5:_HAD__Beta-PGM__Phosphata"/>
    <property type="match status" value="1"/>
</dbReference>
<evidence type="ECO:0000313" key="2">
    <source>
        <dbReference type="Proteomes" id="UP000198402"/>
    </source>
</evidence>
<name>A0A1Z5IJP1_9LACO</name>
<dbReference type="GO" id="GO:0006281">
    <property type="term" value="P:DNA repair"/>
    <property type="evidence" value="ECO:0007669"/>
    <property type="project" value="TreeGrafter"/>
</dbReference>
<dbReference type="PANTHER" id="PTHR43434">
    <property type="entry name" value="PHOSPHOGLYCOLATE PHOSPHATASE"/>
    <property type="match status" value="1"/>
</dbReference>
<dbReference type="InterPro" id="IPR023198">
    <property type="entry name" value="PGP-like_dom2"/>
</dbReference>
<dbReference type="Proteomes" id="UP000198402">
    <property type="component" value="Unassembled WGS sequence"/>
</dbReference>
<keyword evidence="1" id="KW-0378">Hydrolase</keyword>
<dbReference type="InterPro" id="IPR041492">
    <property type="entry name" value="HAD_2"/>
</dbReference>
<dbReference type="GO" id="GO:0008967">
    <property type="term" value="F:phosphoglycolate phosphatase activity"/>
    <property type="evidence" value="ECO:0007669"/>
    <property type="project" value="TreeGrafter"/>
</dbReference>
<dbReference type="PANTHER" id="PTHR43434:SF1">
    <property type="entry name" value="PHOSPHOGLYCOLATE PHOSPHATASE"/>
    <property type="match status" value="1"/>
</dbReference>
<dbReference type="InterPro" id="IPR023214">
    <property type="entry name" value="HAD_sf"/>
</dbReference>
<reference evidence="1 2" key="1">
    <citation type="submission" date="2015-11" db="EMBL/GenBank/DDBJ databases">
        <title>Draft genome sequences of new species of the genus Lactobacillus isolated from orchardgrass silage.</title>
        <authorList>
            <person name="Tohno M."/>
            <person name="Tanizawa Y."/>
            <person name="Arita M."/>
        </authorList>
    </citation>
    <scope>NUCLEOTIDE SEQUENCE [LARGE SCALE GENOMIC DNA]</scope>
    <source>
        <strain evidence="1 2">IWT126</strain>
    </source>
</reference>
<dbReference type="Gene3D" id="3.40.50.1000">
    <property type="entry name" value="HAD superfamily/HAD-like"/>
    <property type="match status" value="1"/>
</dbReference>
<dbReference type="InterPro" id="IPR006439">
    <property type="entry name" value="HAD-SF_hydro_IA"/>
</dbReference>
<dbReference type="Gene3D" id="1.10.150.240">
    <property type="entry name" value="Putative phosphatase, domain 2"/>
    <property type="match status" value="1"/>
</dbReference>
<proteinExistence type="predicted"/>
<evidence type="ECO:0000313" key="1">
    <source>
        <dbReference type="EMBL" id="GAX01792.1"/>
    </source>
</evidence>
<dbReference type="SUPFAM" id="SSF56784">
    <property type="entry name" value="HAD-like"/>
    <property type="match status" value="1"/>
</dbReference>
<dbReference type="NCBIfam" id="TIGR01549">
    <property type="entry name" value="HAD-SF-IA-v1"/>
    <property type="match status" value="1"/>
</dbReference>
<sequence length="211" mass="23139">MMYRMISFDLDGTLADTFPVILKSFHSTVKQLTGQKINDQQIFDTFGTNEQGMLKKLLPNVSLDTASDIFYQAYEQAHQALRQPFPGVLDLLQALKDHGVQISLLTGKGQRSCDISLKMLGLTGYFKPILVGSPERNVKTDNLQSLLTTQHLAPDELAYVGDATSDIKAAQAAGVHCFSAAWSPSVQLDALQTMNADVYKSVADLQTKLLS</sequence>
<keyword evidence="2" id="KW-1185">Reference proteome</keyword>
<dbReference type="AlphaFoldDB" id="A0A1Z5IJP1"/>
<dbReference type="STRING" id="1302250.GCA_001313225_02186"/>
<dbReference type="InterPro" id="IPR050155">
    <property type="entry name" value="HAD-like_hydrolase_sf"/>
</dbReference>
<protein>
    <submittedName>
        <fullName evidence="1">Phosphoglycolate phosphatase haloacid dehalogenase hydrolase</fullName>
    </submittedName>
</protein>
<dbReference type="Pfam" id="PF13419">
    <property type="entry name" value="HAD_2"/>
    <property type="match status" value="1"/>
</dbReference>
<dbReference type="InterPro" id="IPR036412">
    <property type="entry name" value="HAD-like_sf"/>
</dbReference>
<accession>A0A1Z5IJP1</accession>
<organism evidence="1 2">
    <name type="scientific">Secundilactobacillus silagei JCM 19001</name>
    <dbReference type="NCBI Taxonomy" id="1302250"/>
    <lineage>
        <taxon>Bacteria</taxon>
        <taxon>Bacillati</taxon>
        <taxon>Bacillota</taxon>
        <taxon>Bacilli</taxon>
        <taxon>Lactobacillales</taxon>
        <taxon>Lactobacillaceae</taxon>
        <taxon>Secundilactobacillus</taxon>
    </lineage>
</organism>
<dbReference type="GO" id="GO:0005829">
    <property type="term" value="C:cytosol"/>
    <property type="evidence" value="ECO:0007669"/>
    <property type="project" value="TreeGrafter"/>
</dbReference>
<gene>
    <name evidence="1" type="primary">gph_3</name>
    <name evidence="1" type="ORF">IWT126_01835</name>
</gene>
<dbReference type="SFLD" id="SFLDS00003">
    <property type="entry name" value="Haloacid_Dehalogenase"/>
    <property type="match status" value="1"/>
</dbReference>
<dbReference type="EMBL" id="BCMG01000009">
    <property type="protein sequence ID" value="GAX01792.1"/>
    <property type="molecule type" value="Genomic_DNA"/>
</dbReference>